<dbReference type="Proteomes" id="UP000256900">
    <property type="component" value="Unassembled WGS sequence"/>
</dbReference>
<gene>
    <name evidence="2" type="ORF">DES32_2111</name>
</gene>
<evidence type="ECO:0000313" key="3">
    <source>
        <dbReference type="Proteomes" id="UP000256900"/>
    </source>
</evidence>
<accession>A0A3D9YTZ9</accession>
<proteinExistence type="predicted"/>
<dbReference type="RefSeq" id="WP_165204282.1">
    <property type="nucleotide sequence ID" value="NZ_CP025086.1"/>
</dbReference>
<dbReference type="EMBL" id="QUMO01000003">
    <property type="protein sequence ID" value="REF86066.1"/>
    <property type="molecule type" value="Genomic_DNA"/>
</dbReference>
<feature type="transmembrane region" description="Helical" evidence="1">
    <location>
        <begin position="32"/>
        <end position="64"/>
    </location>
</feature>
<keyword evidence="3" id="KW-1185">Reference proteome</keyword>
<comment type="caution">
    <text evidence="2">The sequence shown here is derived from an EMBL/GenBank/DDBJ whole genome shotgun (WGS) entry which is preliminary data.</text>
</comment>
<organism evidence="2 3">
    <name type="scientific">Methylovirgula ligni</name>
    <dbReference type="NCBI Taxonomy" id="569860"/>
    <lineage>
        <taxon>Bacteria</taxon>
        <taxon>Pseudomonadati</taxon>
        <taxon>Pseudomonadota</taxon>
        <taxon>Alphaproteobacteria</taxon>
        <taxon>Hyphomicrobiales</taxon>
        <taxon>Beijerinckiaceae</taxon>
        <taxon>Methylovirgula</taxon>
    </lineage>
</organism>
<keyword evidence="1" id="KW-0472">Membrane</keyword>
<evidence type="ECO:0000256" key="1">
    <source>
        <dbReference type="SAM" id="Phobius"/>
    </source>
</evidence>
<dbReference type="AlphaFoldDB" id="A0A3D9YTZ9"/>
<sequence>MGFGMMLGGFTSMMIGLQTVAMRDMGMVSGEMMLALVVVLGGLAMVLGGLLVMFGSGLMVLGFVQSGHYHSPQKCGFAAG</sequence>
<reference evidence="2 3" key="1">
    <citation type="submission" date="2018-08" db="EMBL/GenBank/DDBJ databases">
        <title>Genomic Encyclopedia of Type Strains, Phase IV (KMG-IV): sequencing the most valuable type-strain genomes for metagenomic binning, comparative biology and taxonomic classification.</title>
        <authorList>
            <person name="Goeker M."/>
        </authorList>
    </citation>
    <scope>NUCLEOTIDE SEQUENCE [LARGE SCALE GENOMIC DNA]</scope>
    <source>
        <strain evidence="2 3">BW863</strain>
    </source>
</reference>
<protein>
    <submittedName>
        <fullName evidence="2">Uncharacterized protein</fullName>
    </submittedName>
</protein>
<evidence type="ECO:0000313" key="2">
    <source>
        <dbReference type="EMBL" id="REF86066.1"/>
    </source>
</evidence>
<name>A0A3D9YTZ9_9HYPH</name>
<keyword evidence="1" id="KW-0812">Transmembrane</keyword>
<keyword evidence="1" id="KW-1133">Transmembrane helix</keyword>